<dbReference type="AlphaFoldDB" id="A0A9P7GH83"/>
<accession>A0A9P7GH83</accession>
<dbReference type="EMBL" id="JABCKI010000848">
    <property type="protein sequence ID" value="KAG5649594.1"/>
    <property type="molecule type" value="Genomic_DNA"/>
</dbReference>
<dbReference type="Proteomes" id="UP000717328">
    <property type="component" value="Unassembled WGS sequence"/>
</dbReference>
<protein>
    <submittedName>
        <fullName evidence="2">Uncharacterized protein</fullName>
    </submittedName>
</protein>
<sequence length="665" mass="75060">PSLDDKDKMPPPTIEQFIWDPVRTVLNTFGLYHEYPAMLSHNPDDSTSLADLSDIGPPSIGTLPLPELSRLTPIPLPEGSLSYAPFHNSTIFGLINWMWTGSAMKSIGEMVKLIDFLKSEDFLKEDLKGFDICTETVRLDDVLEANAEDSPVAHDGWQEVEVNIQVPDGLRRDVSDNIPTFAVPGLHLHKLTEVLKSAVHDGSASCFHYMPFKHFWKPNTDQEPERVYDELFSADAFINEHIKLQQQPPEQGCSLERVIAGLMFWSDSTHLASFGNASLWPLYLNFRNQSKWLRGKPSTGACHHVAYIPKLQLDGDFIHANEHGIIIECPDGVSWRFYPRIFTYSADYPEKVLLATIRNLGGCPCPRCLIPKERIPEMGTKPDATRCLSLIHICTSQFREKVSIARNAIYHLAAKVKSVVVERLMGPESLNAFSSLSQFGFNLFSMPVPDFMHDFCMVPTFGRSTIRQFSDNVSAMKKLAAQNYEDLLQCAIPVFEGLVDELHNTHILNLLFTLAEWHCLAKLRLHTESTLTFLDNCTTDLGRSLRKFSNTVCSAFDTQELPREVATPGRRKAKKKPAPLSDQVATGAPVKSHPKKKTFNMFTYKLHSLGDYVQTIQQFGTSDSYSTQPNFLPKLKDHLLAHLYHPEWTGDGNEFTPDEHFKLLI</sequence>
<evidence type="ECO:0000313" key="3">
    <source>
        <dbReference type="Proteomes" id="UP000717328"/>
    </source>
</evidence>
<evidence type="ECO:0000313" key="2">
    <source>
        <dbReference type="EMBL" id="KAG5649594.1"/>
    </source>
</evidence>
<keyword evidence="3" id="KW-1185">Reference proteome</keyword>
<dbReference type="OrthoDB" id="2687259at2759"/>
<name>A0A9P7GH83_9AGAR</name>
<feature type="non-terminal residue" evidence="2">
    <location>
        <position position="665"/>
    </location>
</feature>
<evidence type="ECO:0000256" key="1">
    <source>
        <dbReference type="SAM" id="MobiDB-lite"/>
    </source>
</evidence>
<organism evidence="2 3">
    <name type="scientific">Sphagnurus paluster</name>
    <dbReference type="NCBI Taxonomy" id="117069"/>
    <lineage>
        <taxon>Eukaryota</taxon>
        <taxon>Fungi</taxon>
        <taxon>Dikarya</taxon>
        <taxon>Basidiomycota</taxon>
        <taxon>Agaricomycotina</taxon>
        <taxon>Agaricomycetes</taxon>
        <taxon>Agaricomycetidae</taxon>
        <taxon>Agaricales</taxon>
        <taxon>Tricholomatineae</taxon>
        <taxon>Lyophyllaceae</taxon>
        <taxon>Sphagnurus</taxon>
    </lineage>
</organism>
<dbReference type="InterPro" id="IPR041078">
    <property type="entry name" value="Plavaka"/>
</dbReference>
<reference evidence="2" key="1">
    <citation type="submission" date="2021-02" db="EMBL/GenBank/DDBJ databases">
        <authorList>
            <person name="Nieuwenhuis M."/>
            <person name="Van De Peppel L.J.J."/>
        </authorList>
    </citation>
    <scope>NUCLEOTIDE SEQUENCE</scope>
    <source>
        <strain evidence="2">D49</strain>
    </source>
</reference>
<dbReference type="Pfam" id="PF18759">
    <property type="entry name" value="Plavaka"/>
    <property type="match status" value="2"/>
</dbReference>
<gene>
    <name evidence="2" type="ORF">H0H81_002919</name>
</gene>
<comment type="caution">
    <text evidence="2">The sequence shown here is derived from an EMBL/GenBank/DDBJ whole genome shotgun (WGS) entry which is preliminary data.</text>
</comment>
<proteinExistence type="predicted"/>
<feature type="region of interest" description="Disordered" evidence="1">
    <location>
        <begin position="565"/>
        <end position="592"/>
    </location>
</feature>
<reference evidence="2" key="2">
    <citation type="submission" date="2021-10" db="EMBL/GenBank/DDBJ databases">
        <title>Phylogenomics reveals ancestral predisposition of the termite-cultivated fungus Termitomyces towards a domesticated lifestyle.</title>
        <authorList>
            <person name="Auxier B."/>
            <person name="Grum-Grzhimaylo A."/>
            <person name="Cardenas M.E."/>
            <person name="Lodge J.D."/>
            <person name="Laessoe T."/>
            <person name="Pedersen O."/>
            <person name="Smith M.E."/>
            <person name="Kuyper T.W."/>
            <person name="Franco-Molano E.A."/>
            <person name="Baroni T.J."/>
            <person name="Aanen D.K."/>
        </authorList>
    </citation>
    <scope>NUCLEOTIDE SEQUENCE</scope>
    <source>
        <strain evidence="2">D49</strain>
    </source>
</reference>